<reference evidence="13 33" key="10">
    <citation type="submission" date="2021-01" db="EMBL/GenBank/DDBJ databases">
        <title>Genomes of Escherichia coli STEC strains from raw meat-based diets for companion animals.</title>
        <authorList>
            <person name="Stevens M.J.A."/>
            <person name="Stephan R."/>
        </authorList>
    </citation>
    <scope>NUCLEOTIDE SEQUENCE [LARGE SCALE GENOMIC DNA]</scope>
    <source>
        <strain evidence="13 33">LSC1-58</strain>
    </source>
</reference>
<evidence type="ECO:0000256" key="6">
    <source>
        <dbReference type="ARBA" id="ARBA00023136"/>
    </source>
</evidence>
<dbReference type="Gene3D" id="1.20.1250.20">
    <property type="entry name" value="MFS general substrate transporter like domains"/>
    <property type="match status" value="1"/>
</dbReference>
<dbReference type="EMBL" id="WTQJ01000078">
    <property type="protein sequence ID" value="MWR13502.1"/>
    <property type="molecule type" value="Genomic_DNA"/>
</dbReference>
<dbReference type="EMBL" id="JABXPW010000013">
    <property type="protein sequence ID" value="MBA7721946.1"/>
    <property type="molecule type" value="Genomic_DNA"/>
</dbReference>
<feature type="transmembrane region" description="Helical" evidence="7">
    <location>
        <begin position="314"/>
        <end position="337"/>
    </location>
</feature>
<sequence length="477" mass="50770">MSQITSPATYSISRPQDVIDIVNKNSAINTSIGVIFIALGGILIDAYQAAMVGFGNKYIAAQFGISPGLAATVNASVLIAALIGGLLANRVINRFGQKRAFIIGMGLCTIGAAAVAIAPSIWWVLVCRVIMGFGLGIDFPLATNAVAELRGSTSKKTGTSVNLWQMAWYVSTTVVYLVLLPLLLSGIAEEQLWRYGIFIGAIFAVIFMILRYFFIGESAMWAARVGRYQEACDILGKRYGVQARVAASSTTEAKFSEKAENKYSGGYGILFNDRYRKRTILGCVVATMQAWQYNAVGVYLPLTLAGIISGGLTGALTGSAVVNALCGVTGGMIGSFILQRLGTRRQSMYGFAVVTLALLSLGALATTNPWLSLGLLGSIIFFHSAGPGGLGMTIATLSYPPAIRPTGVGFARAIMRTGAIAGLIFWPMLWGALKTEAFYWLAIVPFLGFLTCVLINWEPLGANVDAEDAEVLAELKK</sequence>
<evidence type="ECO:0000313" key="25">
    <source>
        <dbReference type="Proteomes" id="UP000430387"/>
    </source>
</evidence>
<keyword evidence="3" id="KW-1003">Cell membrane</keyword>
<dbReference type="PANTHER" id="PTHR48022:SF2">
    <property type="entry name" value="PLASTIDIC GLUCOSE TRANSPORTER 4"/>
    <property type="match status" value="1"/>
</dbReference>
<feature type="domain" description="Major facilitator superfamily (MFS) profile" evidence="8">
    <location>
        <begin position="34"/>
        <end position="460"/>
    </location>
</feature>
<evidence type="ECO:0000313" key="23">
    <source>
        <dbReference type="Proteomes" id="UP000218543"/>
    </source>
</evidence>
<name>A0A061KGT5_ECOLX</name>
<dbReference type="EMBL" id="QOGZ01000012">
    <property type="protein sequence ID" value="RDA38611.1"/>
    <property type="molecule type" value="Genomic_DNA"/>
</dbReference>
<dbReference type="EMBL" id="JAAGYI010000123">
    <property type="protein sequence ID" value="NEM88664.1"/>
    <property type="molecule type" value="Genomic_DNA"/>
</dbReference>
<evidence type="ECO:0000313" key="33">
    <source>
        <dbReference type="Proteomes" id="UP000615017"/>
    </source>
</evidence>
<dbReference type="Proteomes" id="UP000186595">
    <property type="component" value="Unassembled WGS sequence"/>
</dbReference>
<evidence type="ECO:0000313" key="34">
    <source>
        <dbReference type="Proteomes" id="UP000622722"/>
    </source>
</evidence>
<evidence type="ECO:0000313" key="30">
    <source>
        <dbReference type="Proteomes" id="UP000527548"/>
    </source>
</evidence>
<dbReference type="Proteomes" id="UP000218543">
    <property type="component" value="Unassembled WGS sequence"/>
</dbReference>
<evidence type="ECO:0000313" key="27">
    <source>
        <dbReference type="Proteomes" id="UP000480485"/>
    </source>
</evidence>
<dbReference type="Proteomes" id="UP000430387">
    <property type="component" value="Unassembled WGS sequence"/>
</dbReference>
<evidence type="ECO:0000313" key="28">
    <source>
        <dbReference type="Proteomes" id="UP000512182"/>
    </source>
</evidence>
<evidence type="ECO:0000256" key="2">
    <source>
        <dbReference type="ARBA" id="ARBA00010992"/>
    </source>
</evidence>
<dbReference type="InterPro" id="IPR005828">
    <property type="entry name" value="MFS_sugar_transport-like"/>
</dbReference>
<dbReference type="SUPFAM" id="SSF103473">
    <property type="entry name" value="MFS general substrate transporter"/>
    <property type="match status" value="1"/>
</dbReference>
<reference evidence="21 24" key="3">
    <citation type="submission" date="2018-07" db="EMBL/GenBank/DDBJ databases">
        <title>Whole Genome Sequence Analysis of Avian Pathogenic E. coli - An Australian Perspective.</title>
        <authorList>
            <person name="Cummins M.L."/>
            <person name="Reid C.J."/>
            <person name="Roy Chowdhury P."/>
            <person name="Bushell R."/>
            <person name="Esbert N."/>
            <person name="Tivendale K.A."/>
            <person name="Noormohammadi A.H."/>
            <person name="Islam S."/>
            <person name="Marenda M.S."/>
            <person name="Browning G.F."/>
            <person name="Markham P.F."/>
            <person name="Djordjevic S.P."/>
        </authorList>
    </citation>
    <scope>NUCLEOTIDE SEQUENCE [LARGE SCALE GENOMIC DNA]</scope>
    <source>
        <strain evidence="21 24">AVC211</strain>
    </source>
</reference>
<reference evidence="10 30" key="4">
    <citation type="submission" date="2018-08" db="EMBL/GenBank/DDBJ databases">
        <authorList>
            <consortium name="GenomeTrakr network: Whole genome sequencing for foodborne pathogen traceback"/>
        </authorList>
    </citation>
    <scope>NUCLEOTIDE SEQUENCE [LARGE SCALE GENOMIC DNA]</scope>
    <source>
        <strain evidence="10 30">AZ-TG73163</strain>
    </source>
</reference>
<evidence type="ECO:0000313" key="26">
    <source>
        <dbReference type="Proteomes" id="UP000469708"/>
    </source>
</evidence>
<dbReference type="EMBL" id="MRVZ01000023">
    <property type="protein sequence ID" value="PAU24609.1"/>
    <property type="molecule type" value="Genomic_DNA"/>
</dbReference>
<dbReference type="Proteomes" id="UP000527548">
    <property type="component" value="Unassembled WGS sequence"/>
</dbReference>
<dbReference type="Proteomes" id="UP000512322">
    <property type="component" value="Chromosome"/>
</dbReference>
<dbReference type="InterPro" id="IPR020846">
    <property type="entry name" value="MFS_dom"/>
</dbReference>
<reference evidence="12 31" key="9">
    <citation type="submission" date="2020-08" db="EMBL/GenBank/DDBJ databases">
        <title>Draft genome sequences of isolates of diverse host origin from the E. coli Reference Center.</title>
        <authorList>
            <person name="Lacher D.W."/>
            <person name="Mammel M.K."/>
            <person name="Gangiredla J."/>
            <person name="Gebru S.T."/>
            <person name="Barnaba T.J."/>
            <person name="Majowicz S.A."/>
            <person name="Dudley E.G."/>
        </authorList>
    </citation>
    <scope>NUCLEOTIDE SEQUENCE [LARGE SCALE GENOMIC DNA]</scope>
    <source>
        <strain evidence="12 31">10.0349</strain>
    </source>
</reference>
<feature type="transmembrane region" description="Helical" evidence="7">
    <location>
        <begin position="349"/>
        <end position="367"/>
    </location>
</feature>
<feature type="transmembrane region" description="Helical" evidence="7">
    <location>
        <begin position="167"/>
        <end position="187"/>
    </location>
</feature>
<dbReference type="Proteomes" id="UP000531761">
    <property type="component" value="Unassembled WGS sequence"/>
</dbReference>
<feature type="transmembrane region" description="Helical" evidence="7">
    <location>
        <begin position="27"/>
        <end position="49"/>
    </location>
</feature>
<dbReference type="GO" id="GO:0016020">
    <property type="term" value="C:membrane"/>
    <property type="evidence" value="ECO:0007669"/>
    <property type="project" value="UniProtKB-SubCell"/>
</dbReference>
<evidence type="ECO:0000313" key="20">
    <source>
        <dbReference type="EMBL" id="QMF69845.1"/>
    </source>
</evidence>
<evidence type="ECO:0000313" key="17">
    <source>
        <dbReference type="EMBL" id="OKB72891.1"/>
    </source>
</evidence>
<feature type="transmembrane region" description="Helical" evidence="7">
    <location>
        <begin position="100"/>
        <end position="123"/>
    </location>
</feature>
<evidence type="ECO:0000259" key="8">
    <source>
        <dbReference type="PROSITE" id="PS50850"/>
    </source>
</evidence>
<gene>
    <name evidence="17" type="ORF">BMT50_08990</name>
    <name evidence="9" type="ORF">BRV02_003027</name>
    <name evidence="18" type="ORF">BTQ06_07495</name>
    <name evidence="10" type="ORF">C719_003762</name>
    <name evidence="21" type="ORF">DTL43_12780</name>
    <name evidence="16" type="ORF">G3V95_24955</name>
    <name evidence="15" type="ORF">GP954_08295</name>
    <name evidence="14" type="ORF">GQA06_06765</name>
    <name evidence="12" type="ORF">HEP30_010090</name>
    <name evidence="19" type="ORF">HV109_23160</name>
    <name evidence="11" type="ORF">HV209_25950</name>
    <name evidence="20" type="ORF">HVY77_24895</name>
    <name evidence="13" type="ORF">JNA65_17705</name>
</gene>
<dbReference type="Pfam" id="PF00083">
    <property type="entry name" value="Sugar_tr"/>
    <property type="match status" value="1"/>
</dbReference>
<evidence type="ECO:0000313" key="9">
    <source>
        <dbReference type="EMBL" id="EFG2161940.1"/>
    </source>
</evidence>
<comment type="subcellular location">
    <subcellularLocation>
        <location evidence="1">Membrane</location>
        <topology evidence="1">Multi-pass membrane protein</topology>
    </subcellularLocation>
</comment>
<dbReference type="PANTHER" id="PTHR48022">
    <property type="entry name" value="PLASTIDIC GLUCOSE TRANSPORTER 4"/>
    <property type="match status" value="1"/>
</dbReference>
<feature type="transmembrane region" description="Helical" evidence="7">
    <location>
        <begin position="69"/>
        <end position="88"/>
    </location>
</feature>
<dbReference type="EMBL" id="AATJOC010000014">
    <property type="protein sequence ID" value="EFM0254537.1"/>
    <property type="molecule type" value="Genomic_DNA"/>
</dbReference>
<organism evidence="11 34">
    <name type="scientific">Escherichia coli</name>
    <dbReference type="NCBI Taxonomy" id="562"/>
    <lineage>
        <taxon>Bacteria</taxon>
        <taxon>Pseudomonadati</taxon>
        <taxon>Pseudomonadota</taxon>
        <taxon>Gammaproteobacteria</taxon>
        <taxon>Enterobacterales</taxon>
        <taxon>Enterobacteriaceae</taxon>
        <taxon>Escherichia</taxon>
    </lineage>
</organism>
<evidence type="ECO:0000313" key="16">
    <source>
        <dbReference type="EMBL" id="NEM88664.1"/>
    </source>
</evidence>
<evidence type="ECO:0000313" key="13">
    <source>
        <dbReference type="EMBL" id="MBL6235729.1"/>
    </source>
</evidence>
<keyword evidence="4 7" id="KW-0812">Transmembrane</keyword>
<reference evidence="16 26" key="6">
    <citation type="submission" date="2020-02" db="EMBL/GenBank/DDBJ databases">
        <authorList>
            <person name="Subbiah M."/>
            <person name="Call D."/>
        </authorList>
    </citation>
    <scope>NUCLEOTIDE SEQUENCE [LARGE SCALE GENOMIC DNA]</scope>
    <source>
        <strain evidence="16 26">8375wC2</strain>
    </source>
</reference>
<dbReference type="Proteomes" id="UP000615017">
    <property type="component" value="Unassembled WGS sequence"/>
</dbReference>
<dbReference type="EMBL" id="AASSGK010000018">
    <property type="protein sequence ID" value="EFG2161940.1"/>
    <property type="molecule type" value="Genomic_DNA"/>
</dbReference>
<evidence type="ECO:0000256" key="5">
    <source>
        <dbReference type="ARBA" id="ARBA00022989"/>
    </source>
</evidence>
<reference evidence="28 29" key="8">
    <citation type="submission" date="2020-06" db="EMBL/GenBank/DDBJ databases">
        <title>REHAB project genomes.</title>
        <authorList>
            <person name="Shaw L.P."/>
        </authorList>
    </citation>
    <scope>NUCLEOTIDE SEQUENCE</scope>
    <source>
        <strain evidence="20 29">RHB30-C10</strain>
        <strain evidence="19 28">RHBSTW-00177</strain>
        <strain evidence="11">RHBSTW-00474</strain>
    </source>
</reference>
<proteinExistence type="inferred from homology"/>
<protein>
    <submittedName>
        <fullName evidence="11">MFS transporter</fullName>
    </submittedName>
</protein>
<evidence type="ECO:0000313" key="31">
    <source>
        <dbReference type="Proteomes" id="UP000531761"/>
    </source>
</evidence>
<evidence type="ECO:0000313" key="19">
    <source>
        <dbReference type="EMBL" id="QLY99290.1"/>
    </source>
</evidence>
<evidence type="ECO:0000313" key="22">
    <source>
        <dbReference type="Proteomes" id="UP000186595"/>
    </source>
</evidence>
<dbReference type="RefSeq" id="WP_000078438.1">
    <property type="nucleotide sequence ID" value="NZ_AP024205.1"/>
</dbReference>
<comment type="similarity">
    <text evidence="2">Belongs to the major facilitator superfamily. Sugar transporter (TC 2.A.1.1) family.</text>
</comment>
<dbReference type="EMBL" id="JAETYZ010000023">
    <property type="protein sequence ID" value="MBL6235729.1"/>
    <property type="molecule type" value="Genomic_DNA"/>
</dbReference>
<dbReference type="Proteomes" id="UP000512182">
    <property type="component" value="Chromosome"/>
</dbReference>
<dbReference type="Proteomes" id="UP000253687">
    <property type="component" value="Unassembled WGS sequence"/>
</dbReference>
<dbReference type="PROSITE" id="PS50850">
    <property type="entry name" value="MFS"/>
    <property type="match status" value="1"/>
</dbReference>
<evidence type="ECO:0000313" key="29">
    <source>
        <dbReference type="Proteomes" id="UP000512322"/>
    </source>
</evidence>
<dbReference type="Proteomes" id="UP000622722">
    <property type="component" value="Unassembled WGS sequence"/>
</dbReference>
<evidence type="ECO:0000313" key="14">
    <source>
        <dbReference type="EMBL" id="MWR13502.1"/>
    </source>
</evidence>
<dbReference type="EMBL" id="WTRN01000085">
    <property type="protein sequence ID" value="MWT85168.1"/>
    <property type="molecule type" value="Genomic_DNA"/>
</dbReference>
<feature type="transmembrane region" description="Helical" evidence="7">
    <location>
        <begin position="437"/>
        <end position="457"/>
    </location>
</feature>
<dbReference type="AlphaFoldDB" id="A0A061KGT5"/>
<evidence type="ECO:0000256" key="3">
    <source>
        <dbReference type="ARBA" id="ARBA00022475"/>
    </source>
</evidence>
<dbReference type="Proteomes" id="UP000469708">
    <property type="component" value="Unassembled WGS sequence"/>
</dbReference>
<feature type="transmembrane region" description="Helical" evidence="7">
    <location>
        <begin position="193"/>
        <end position="214"/>
    </location>
</feature>
<dbReference type="EMBL" id="JABWMK020000013">
    <property type="protein sequence ID" value="MBB2466451.1"/>
    <property type="molecule type" value="Genomic_DNA"/>
</dbReference>
<evidence type="ECO:0000313" key="11">
    <source>
        <dbReference type="EMBL" id="MBA7721946.1"/>
    </source>
</evidence>
<evidence type="ECO:0000256" key="1">
    <source>
        <dbReference type="ARBA" id="ARBA00004141"/>
    </source>
</evidence>
<dbReference type="EMBL" id="CP057293">
    <property type="protein sequence ID" value="QMF69845.1"/>
    <property type="molecule type" value="Genomic_DNA"/>
</dbReference>
<evidence type="ECO:0000256" key="4">
    <source>
        <dbReference type="ARBA" id="ARBA00022692"/>
    </source>
</evidence>
<dbReference type="OMA" id="MIYPALS"/>
<evidence type="ECO:0000313" key="24">
    <source>
        <dbReference type="Proteomes" id="UP000253687"/>
    </source>
</evidence>
<dbReference type="EMBL" id="CP056794">
    <property type="protein sequence ID" value="QLY99290.1"/>
    <property type="molecule type" value="Genomic_DNA"/>
</dbReference>
<reference evidence="18 23" key="2">
    <citation type="submission" date="2016-12" db="EMBL/GenBank/DDBJ databases">
        <title>Real-Time Genomic Investigation Underlying the Public Health Response to a Shiga Toxin-Producing Escherichia Coli O26:H11 Outbreak in a Nursery.</title>
        <authorList>
            <person name="Ferdous M."/>
            <person name="Moran-Gilad J."/>
            <person name="Rossen J.W."/>
            <person name="Gdalevich M."/>
        </authorList>
    </citation>
    <scope>NUCLEOTIDE SEQUENCE [LARGE SCALE GENOMIC DNA]</scope>
    <source>
        <strain evidence="18 23">STEC 514-2</strain>
    </source>
</reference>
<reference evidence="9 32" key="7">
    <citation type="submission" date="2020-02" db="EMBL/GenBank/DDBJ databases">
        <authorList>
            <person name="Ashton P.M."/>
            <person name="Dallman T."/>
            <person name="Nair S."/>
            <person name="De Pinna E."/>
            <person name="Peters T."/>
            <person name="Grant K."/>
        </authorList>
    </citation>
    <scope>NUCLEOTIDE SEQUENCE [LARGE SCALE GENOMIC DNA]</scope>
    <source>
        <strain evidence="9 32">188143</strain>
    </source>
</reference>
<evidence type="ECO:0000313" key="21">
    <source>
        <dbReference type="EMBL" id="RDA38611.1"/>
    </source>
</evidence>
<accession>A0A061KGT5</accession>
<evidence type="ECO:0000313" key="10">
    <source>
        <dbReference type="EMBL" id="EFM0254537.1"/>
    </source>
</evidence>
<reference evidence="25 27" key="5">
    <citation type="submission" date="2019-12" db="EMBL/GenBank/DDBJ databases">
        <title>Enteriobacteria Tanzani isolates_8377-8380.</title>
        <authorList>
            <person name="Subbiah M."/>
            <person name="Call D."/>
        </authorList>
    </citation>
    <scope>NUCLEOTIDE SEQUENCE [LARGE SCALE GENOMIC DNA]</scope>
    <source>
        <strain evidence="15 27">8378wC7</strain>
        <strain evidence="14 25">8380wG1</strain>
    </source>
</reference>
<dbReference type="Proteomes" id="UP000534332">
    <property type="component" value="Unassembled WGS sequence"/>
</dbReference>
<evidence type="ECO:0000313" key="12">
    <source>
        <dbReference type="EMBL" id="MBB2466451.1"/>
    </source>
</evidence>
<evidence type="ECO:0000313" key="15">
    <source>
        <dbReference type="EMBL" id="MWT85168.1"/>
    </source>
</evidence>
<feature type="transmembrane region" description="Helical" evidence="7">
    <location>
        <begin position="373"/>
        <end position="397"/>
    </location>
</feature>
<feature type="transmembrane region" description="Helical" evidence="7">
    <location>
        <begin position="409"/>
        <end position="431"/>
    </location>
</feature>
<dbReference type="EMBL" id="MPGR01000001">
    <property type="protein sequence ID" value="OKB72891.1"/>
    <property type="molecule type" value="Genomic_DNA"/>
</dbReference>
<dbReference type="InterPro" id="IPR050360">
    <property type="entry name" value="MFS_Sugar_Transporters"/>
</dbReference>
<keyword evidence="5 7" id="KW-1133">Transmembrane helix</keyword>
<feature type="transmembrane region" description="Helical" evidence="7">
    <location>
        <begin position="129"/>
        <end position="147"/>
    </location>
</feature>
<dbReference type="GO" id="GO:0005351">
    <property type="term" value="F:carbohydrate:proton symporter activity"/>
    <property type="evidence" value="ECO:0007669"/>
    <property type="project" value="TreeGrafter"/>
</dbReference>
<reference evidence="17 22" key="1">
    <citation type="submission" date="2016-11" db="EMBL/GenBank/DDBJ databases">
        <title>Draft genome sequences of five Shigatoxin-producing Escherichia coli isolates harboring the new recently described Subtilase cytotoxin allelic variant subAB2-3.</title>
        <authorList>
            <person name="Tasara T."/>
            <person name="Fierz L."/>
            <person name="Klumpp J."/>
            <person name="Schmidt H."/>
            <person name="Stephan R."/>
        </authorList>
    </citation>
    <scope>NUCLEOTIDE SEQUENCE [LARGE SCALE GENOMIC DNA]</scope>
    <source>
        <strain evidence="17 22">453</strain>
    </source>
</reference>
<keyword evidence="6 7" id="KW-0472">Membrane</keyword>
<dbReference type="InterPro" id="IPR036259">
    <property type="entry name" value="MFS_trans_sf"/>
</dbReference>
<dbReference type="Proteomes" id="UP000480485">
    <property type="component" value="Unassembled WGS sequence"/>
</dbReference>
<evidence type="ECO:0000313" key="32">
    <source>
        <dbReference type="Proteomes" id="UP000534332"/>
    </source>
</evidence>
<evidence type="ECO:0000313" key="18">
    <source>
        <dbReference type="EMBL" id="PAU24609.1"/>
    </source>
</evidence>
<evidence type="ECO:0000256" key="7">
    <source>
        <dbReference type="SAM" id="Phobius"/>
    </source>
</evidence>